<name>X0BSI9_FUSOX</name>
<organism evidence="2 3">
    <name type="scientific">Fusarium oxysporum f. sp. raphani 54005</name>
    <dbReference type="NCBI Taxonomy" id="1089458"/>
    <lineage>
        <taxon>Eukaryota</taxon>
        <taxon>Fungi</taxon>
        <taxon>Dikarya</taxon>
        <taxon>Ascomycota</taxon>
        <taxon>Pezizomycotina</taxon>
        <taxon>Sordariomycetes</taxon>
        <taxon>Hypocreomycetidae</taxon>
        <taxon>Hypocreales</taxon>
        <taxon>Nectriaceae</taxon>
        <taxon>Fusarium</taxon>
        <taxon>Fusarium oxysporum species complex</taxon>
    </lineage>
</organism>
<evidence type="ECO:0000256" key="1">
    <source>
        <dbReference type="SAM" id="MobiDB-lite"/>
    </source>
</evidence>
<evidence type="ECO:0000313" key="2">
    <source>
        <dbReference type="EMBL" id="EXK81454.1"/>
    </source>
</evidence>
<dbReference type="EMBL" id="JH658427">
    <property type="protein sequence ID" value="EXK81454.1"/>
    <property type="molecule type" value="Genomic_DNA"/>
</dbReference>
<protein>
    <submittedName>
        <fullName evidence="2">Uncharacterized protein</fullName>
    </submittedName>
</protein>
<keyword evidence="3" id="KW-1185">Reference proteome</keyword>
<gene>
    <name evidence="2" type="ORF">FOQG_14092</name>
</gene>
<dbReference type="Proteomes" id="UP000030663">
    <property type="component" value="Unassembled WGS sequence"/>
</dbReference>
<proteinExistence type="predicted"/>
<reference evidence="2 3" key="1">
    <citation type="submission" date="2011-11" db="EMBL/GenBank/DDBJ databases">
        <title>The Genome Sequence of Fusarium oxysporum PHW815.</title>
        <authorList>
            <consortium name="The Broad Institute Genome Sequencing Platform"/>
            <person name="Ma L.-J."/>
            <person name="Gale L.R."/>
            <person name="Schwartz D.C."/>
            <person name="Zhou S."/>
            <person name="Corby-Kistler H."/>
            <person name="Young S.K."/>
            <person name="Zeng Q."/>
            <person name="Gargeya S."/>
            <person name="Fitzgerald M."/>
            <person name="Haas B."/>
            <person name="Abouelleil A."/>
            <person name="Alvarado L."/>
            <person name="Arachchi H.M."/>
            <person name="Berlin A."/>
            <person name="Brown A."/>
            <person name="Chapman S.B."/>
            <person name="Chen Z."/>
            <person name="Dunbar C."/>
            <person name="Freedman E."/>
            <person name="Gearin G."/>
            <person name="Goldberg J."/>
            <person name="Griggs A."/>
            <person name="Gujja S."/>
            <person name="Heiman D."/>
            <person name="Howarth C."/>
            <person name="Larson L."/>
            <person name="Lui A."/>
            <person name="MacDonald P.J.P."/>
            <person name="Montmayeur A."/>
            <person name="Murphy C."/>
            <person name="Neiman D."/>
            <person name="Pearson M."/>
            <person name="Priest M."/>
            <person name="Roberts A."/>
            <person name="Saif S."/>
            <person name="Shea T."/>
            <person name="Shenoy N."/>
            <person name="Sisk P."/>
            <person name="Stolte C."/>
            <person name="Sykes S."/>
            <person name="Wortman J."/>
            <person name="Nusbaum C."/>
            <person name="Birren B."/>
        </authorList>
    </citation>
    <scope>NUCLEOTIDE SEQUENCE [LARGE SCALE GENOMIC DNA]</scope>
    <source>
        <strain evidence="2 3">54005</strain>
    </source>
</reference>
<evidence type="ECO:0000313" key="3">
    <source>
        <dbReference type="Proteomes" id="UP000030663"/>
    </source>
</evidence>
<sequence length="91" mass="10602">MENNELPPSNDDNISQRNKDSFSISPKRQKVFTELYAKDRSGTAQNHERFAGYISQHIGELRDKLDITPEIPDECRRVHEDIFSLQEIKGR</sequence>
<dbReference type="HOGENOM" id="CLU_2427133_0_0_1"/>
<accession>X0BSI9</accession>
<feature type="region of interest" description="Disordered" evidence="1">
    <location>
        <begin position="1"/>
        <end position="26"/>
    </location>
</feature>
<dbReference type="AlphaFoldDB" id="X0BSI9"/>